<gene>
    <name evidence="2" type="ORF">V6X73_02330</name>
</gene>
<evidence type="ECO:0000313" key="2">
    <source>
        <dbReference type="EMBL" id="MEX0468575.1"/>
    </source>
</evidence>
<evidence type="ECO:0000313" key="3">
    <source>
        <dbReference type="Proteomes" id="UP001556709"/>
    </source>
</evidence>
<sequence>MLEDIHTGAGARALSDQGVIFVSALFNRCALRVPAELVDARPITCTDLQYIGLVAEATLPDEGLVILTALGDGRVMVDTGLVNGRSIRKGVTGMGDDLDGGKIPPRTQRVVEGRGGQGCRQREHRHQQDLSQAPMASPVRGG</sequence>
<evidence type="ECO:0000256" key="1">
    <source>
        <dbReference type="SAM" id="MobiDB-lite"/>
    </source>
</evidence>
<dbReference type="EMBL" id="JBAKFM010000001">
    <property type="protein sequence ID" value="MEX0468575.1"/>
    <property type="molecule type" value="Genomic_DNA"/>
</dbReference>
<dbReference type="Proteomes" id="UP001556709">
    <property type="component" value="Unassembled WGS sequence"/>
</dbReference>
<name>A0ABV3TE27_9GAMM</name>
<reference evidence="2 3" key="1">
    <citation type="submission" date="2024-02" db="EMBL/GenBank/DDBJ databases">
        <title>New especies of Spiribacter isolated from saline water.</title>
        <authorList>
            <person name="Leon M.J."/>
            <person name="De La Haba R."/>
            <person name="Sanchez-Porro C."/>
            <person name="Ventosa A."/>
        </authorList>
    </citation>
    <scope>NUCLEOTIDE SEQUENCE [LARGE SCALE GENOMIC DNA]</scope>
    <source>
        <strain evidence="3">ag22IC6-390</strain>
    </source>
</reference>
<feature type="region of interest" description="Disordered" evidence="1">
    <location>
        <begin position="93"/>
        <end position="142"/>
    </location>
</feature>
<protein>
    <submittedName>
        <fullName evidence="2">Uncharacterized protein</fullName>
    </submittedName>
</protein>
<keyword evidence="3" id="KW-1185">Reference proteome</keyword>
<comment type="caution">
    <text evidence="2">The sequence shown here is derived from an EMBL/GenBank/DDBJ whole genome shotgun (WGS) entry which is preliminary data.</text>
</comment>
<organism evidence="2 3">
    <name type="scientific">Spiribacter pallidus</name>
    <dbReference type="NCBI Taxonomy" id="1987936"/>
    <lineage>
        <taxon>Bacteria</taxon>
        <taxon>Pseudomonadati</taxon>
        <taxon>Pseudomonadota</taxon>
        <taxon>Gammaproteobacteria</taxon>
        <taxon>Chromatiales</taxon>
        <taxon>Ectothiorhodospiraceae</taxon>
        <taxon>Spiribacter</taxon>
    </lineage>
</organism>
<proteinExistence type="predicted"/>
<accession>A0ABV3TE27</accession>